<evidence type="ECO:0000256" key="9">
    <source>
        <dbReference type="ARBA" id="ARBA00022777"/>
    </source>
</evidence>
<evidence type="ECO:0000259" key="21">
    <source>
        <dbReference type="PROSITE" id="PS50110"/>
    </source>
</evidence>
<feature type="domain" description="Response regulatory" evidence="21">
    <location>
        <begin position="1441"/>
        <end position="1564"/>
    </location>
</feature>
<keyword evidence="4" id="KW-1003">Cell membrane</keyword>
<keyword evidence="13 19" id="KW-0472">Membrane</keyword>
<feature type="domain" description="PAS" evidence="22">
    <location>
        <begin position="891"/>
        <end position="963"/>
    </location>
</feature>
<evidence type="ECO:0000259" key="20">
    <source>
        <dbReference type="PROSITE" id="PS50109"/>
    </source>
</evidence>
<dbReference type="InterPro" id="IPR011006">
    <property type="entry name" value="CheY-like_superfamily"/>
</dbReference>
<dbReference type="GO" id="GO:0005524">
    <property type="term" value="F:ATP binding"/>
    <property type="evidence" value="ECO:0007669"/>
    <property type="project" value="UniProtKB-KW"/>
</dbReference>
<dbReference type="Pfam" id="PF00512">
    <property type="entry name" value="HisKA"/>
    <property type="match status" value="1"/>
</dbReference>
<feature type="transmembrane region" description="Helical" evidence="19">
    <location>
        <begin position="290"/>
        <end position="307"/>
    </location>
</feature>
<evidence type="ECO:0000256" key="16">
    <source>
        <dbReference type="ARBA" id="ARBA00068150"/>
    </source>
</evidence>
<dbReference type="GO" id="GO:0005886">
    <property type="term" value="C:plasma membrane"/>
    <property type="evidence" value="ECO:0007669"/>
    <property type="project" value="UniProtKB-SubCell"/>
</dbReference>
<evidence type="ECO:0000256" key="12">
    <source>
        <dbReference type="ARBA" id="ARBA00023012"/>
    </source>
</evidence>
<accession>A0AAF0C530</accession>
<dbReference type="SUPFAM" id="SSF47226">
    <property type="entry name" value="Histidine-containing phosphotransfer domain, HPT domain"/>
    <property type="match status" value="1"/>
</dbReference>
<dbReference type="InterPro" id="IPR013767">
    <property type="entry name" value="PAS_fold"/>
</dbReference>
<feature type="transmembrane region" description="Helical" evidence="19">
    <location>
        <begin position="68"/>
        <end position="93"/>
    </location>
</feature>
<dbReference type="Proteomes" id="UP000032568">
    <property type="component" value="Chromosome"/>
</dbReference>
<dbReference type="EC" id="2.7.13.3" evidence="3"/>
<dbReference type="PROSITE" id="PS50110">
    <property type="entry name" value="RESPONSE_REGULATORY"/>
    <property type="match status" value="2"/>
</dbReference>
<evidence type="ECO:0000256" key="13">
    <source>
        <dbReference type="ARBA" id="ARBA00023136"/>
    </source>
</evidence>
<keyword evidence="11 19" id="KW-1133">Transmembrane helix</keyword>
<dbReference type="Gene3D" id="3.30.450.20">
    <property type="entry name" value="PAS domain"/>
    <property type="match status" value="3"/>
</dbReference>
<dbReference type="InterPro" id="IPR036641">
    <property type="entry name" value="HPT_dom_sf"/>
</dbReference>
<dbReference type="CDD" id="cd16922">
    <property type="entry name" value="HATPase_EvgS-ArcB-TorS-like"/>
    <property type="match status" value="1"/>
</dbReference>
<dbReference type="Pfam" id="PF21623">
    <property type="entry name" value="HK_sensor_dom_bact"/>
    <property type="match status" value="1"/>
</dbReference>
<dbReference type="Pfam" id="PF17159">
    <property type="entry name" value="MASE3"/>
    <property type="match status" value="1"/>
</dbReference>
<comment type="catalytic activity">
    <reaction evidence="1">
        <text>ATP + protein L-histidine = ADP + protein N-phospho-L-histidine.</text>
        <dbReference type="EC" id="2.7.13.3"/>
    </reaction>
</comment>
<evidence type="ECO:0000256" key="19">
    <source>
        <dbReference type="SAM" id="Phobius"/>
    </source>
</evidence>
<dbReference type="Gene3D" id="3.30.565.10">
    <property type="entry name" value="Histidine kinase-like ATPase, C-terminal domain"/>
    <property type="match status" value="1"/>
</dbReference>
<dbReference type="SUPFAM" id="SSF55785">
    <property type="entry name" value="PYP-like sensor domain (PAS domain)"/>
    <property type="match status" value="2"/>
</dbReference>
<dbReference type="InterPro" id="IPR029151">
    <property type="entry name" value="Sensor-like_sf"/>
</dbReference>
<evidence type="ECO:0000313" key="25">
    <source>
        <dbReference type="Proteomes" id="UP000032568"/>
    </source>
</evidence>
<dbReference type="Pfam" id="PF00989">
    <property type="entry name" value="PAS"/>
    <property type="match status" value="1"/>
</dbReference>
<reference evidence="24 25" key="1">
    <citation type="journal article" date="2015" name="Genome Announc.">
        <title>Draft Genome Sequences of Marine Isolates of Thalassomonas viridans and Thalassomonas actiniarum.</title>
        <authorList>
            <person name="Olonade I."/>
            <person name="van Zyl L.J."/>
            <person name="Trindade M."/>
        </authorList>
    </citation>
    <scope>NUCLEOTIDE SEQUENCE [LARGE SCALE GENOMIC DNA]</scope>
    <source>
        <strain evidence="24 25">A5K-106</strain>
    </source>
</reference>
<evidence type="ECO:0000259" key="23">
    <source>
        <dbReference type="PROSITE" id="PS50113"/>
    </source>
</evidence>
<feature type="transmembrane region" description="Helical" evidence="19">
    <location>
        <begin position="354"/>
        <end position="374"/>
    </location>
</feature>
<dbReference type="Gene3D" id="1.10.287.130">
    <property type="match status" value="1"/>
</dbReference>
<dbReference type="InterPro" id="IPR001610">
    <property type="entry name" value="PAC"/>
</dbReference>
<evidence type="ECO:0000256" key="6">
    <source>
        <dbReference type="ARBA" id="ARBA00022679"/>
    </source>
</evidence>
<feature type="modified residue" description="4-aspartylphosphate" evidence="18">
    <location>
        <position position="1326"/>
    </location>
</feature>
<dbReference type="FunFam" id="3.30.565.10:FF:000010">
    <property type="entry name" value="Sensor histidine kinase RcsC"/>
    <property type="match status" value="1"/>
</dbReference>
<keyword evidence="12" id="KW-0902">Two-component regulatory system</keyword>
<protein>
    <recommendedName>
        <fullName evidence="17">Sensor protein FixL</fullName>
        <ecNumber evidence="3">2.7.13.3</ecNumber>
    </recommendedName>
    <alternativeName>
        <fullName evidence="16">Sensory/regulatory protein RpfC</fullName>
    </alternativeName>
</protein>
<feature type="transmembrane region" description="Helical" evidence="19">
    <location>
        <begin position="228"/>
        <end position="244"/>
    </location>
</feature>
<dbReference type="PRINTS" id="PR00344">
    <property type="entry name" value="BCTRLSENSOR"/>
</dbReference>
<dbReference type="SUPFAM" id="SSF55874">
    <property type="entry name" value="ATPase domain of HSP90 chaperone/DNA topoisomerase II/histidine kinase"/>
    <property type="match status" value="1"/>
</dbReference>
<evidence type="ECO:0000256" key="18">
    <source>
        <dbReference type="PROSITE-ProRule" id="PRU00169"/>
    </source>
</evidence>
<dbReference type="InterPro" id="IPR036890">
    <property type="entry name" value="HATPase_C_sf"/>
</dbReference>
<dbReference type="SMART" id="SM00388">
    <property type="entry name" value="HisKA"/>
    <property type="match status" value="1"/>
</dbReference>
<feature type="domain" description="PAS" evidence="22">
    <location>
        <begin position="756"/>
        <end position="826"/>
    </location>
</feature>
<evidence type="ECO:0000256" key="1">
    <source>
        <dbReference type="ARBA" id="ARBA00000085"/>
    </source>
</evidence>
<evidence type="ECO:0000256" key="5">
    <source>
        <dbReference type="ARBA" id="ARBA00022553"/>
    </source>
</evidence>
<name>A0AAF0C530_9GAMM</name>
<dbReference type="EMBL" id="CP059735">
    <property type="protein sequence ID" value="WDE00435.1"/>
    <property type="molecule type" value="Genomic_DNA"/>
</dbReference>
<dbReference type="PROSITE" id="PS50109">
    <property type="entry name" value="HIS_KIN"/>
    <property type="match status" value="1"/>
</dbReference>
<keyword evidence="5 18" id="KW-0597">Phosphoprotein</keyword>
<keyword evidence="6" id="KW-0808">Transferase</keyword>
<dbReference type="FunFam" id="3.30.450.20:FF:000060">
    <property type="entry name" value="Sensor protein FixL"/>
    <property type="match status" value="1"/>
</dbReference>
<dbReference type="InterPro" id="IPR035965">
    <property type="entry name" value="PAS-like_dom_sf"/>
</dbReference>
<feature type="modified residue" description="4-aspartylphosphate" evidence="18">
    <location>
        <position position="1494"/>
    </location>
</feature>
<dbReference type="Pfam" id="PF00072">
    <property type="entry name" value="Response_reg"/>
    <property type="match status" value="2"/>
</dbReference>
<dbReference type="SMART" id="SM00091">
    <property type="entry name" value="PAS"/>
    <property type="match status" value="2"/>
</dbReference>
<dbReference type="PANTHER" id="PTHR45339">
    <property type="entry name" value="HYBRID SIGNAL TRANSDUCTION HISTIDINE KINASE J"/>
    <property type="match status" value="1"/>
</dbReference>
<dbReference type="InterPro" id="IPR036097">
    <property type="entry name" value="HisK_dim/P_sf"/>
</dbReference>
<dbReference type="PROSITE" id="PS50113">
    <property type="entry name" value="PAC"/>
    <property type="match status" value="1"/>
</dbReference>
<keyword evidence="10" id="KW-0067">ATP-binding</keyword>
<evidence type="ECO:0000256" key="3">
    <source>
        <dbReference type="ARBA" id="ARBA00012438"/>
    </source>
</evidence>
<evidence type="ECO:0000256" key="8">
    <source>
        <dbReference type="ARBA" id="ARBA00022741"/>
    </source>
</evidence>
<evidence type="ECO:0000256" key="11">
    <source>
        <dbReference type="ARBA" id="ARBA00022989"/>
    </source>
</evidence>
<evidence type="ECO:0000259" key="22">
    <source>
        <dbReference type="PROSITE" id="PS50112"/>
    </source>
</evidence>
<dbReference type="FunFam" id="1.10.287.130:FF:000002">
    <property type="entry name" value="Two-component osmosensing histidine kinase"/>
    <property type="match status" value="1"/>
</dbReference>
<dbReference type="InterPro" id="IPR004358">
    <property type="entry name" value="Sig_transdc_His_kin-like_C"/>
</dbReference>
<dbReference type="PANTHER" id="PTHR45339:SF1">
    <property type="entry name" value="HYBRID SIGNAL TRANSDUCTION HISTIDINE KINASE J"/>
    <property type="match status" value="1"/>
</dbReference>
<dbReference type="Pfam" id="PF08447">
    <property type="entry name" value="PAS_3"/>
    <property type="match status" value="1"/>
</dbReference>
<dbReference type="Gene3D" id="2.10.70.100">
    <property type="match status" value="1"/>
</dbReference>
<evidence type="ECO:0000256" key="7">
    <source>
        <dbReference type="ARBA" id="ARBA00022692"/>
    </source>
</evidence>
<dbReference type="InterPro" id="IPR003661">
    <property type="entry name" value="HisK_dim/P_dom"/>
</dbReference>
<dbReference type="SUPFAM" id="SSF103190">
    <property type="entry name" value="Sensory domain-like"/>
    <property type="match status" value="1"/>
</dbReference>
<gene>
    <name evidence="24" type="ORF">SG35_007285</name>
</gene>
<feature type="transmembrane region" description="Helical" evidence="19">
    <location>
        <begin position="105"/>
        <end position="127"/>
    </location>
</feature>
<dbReference type="InterPro" id="IPR000700">
    <property type="entry name" value="PAS-assoc_C"/>
</dbReference>
<dbReference type="SMART" id="SM00387">
    <property type="entry name" value="HATPase_c"/>
    <property type="match status" value="1"/>
</dbReference>
<dbReference type="InterPro" id="IPR033425">
    <property type="entry name" value="MASE3"/>
</dbReference>
<dbReference type="InterPro" id="IPR013655">
    <property type="entry name" value="PAS_fold_3"/>
</dbReference>
<dbReference type="SMART" id="SM00448">
    <property type="entry name" value="REC"/>
    <property type="match status" value="2"/>
</dbReference>
<sequence>MAKQPATADLFRINKFFSQLSRRQVYCLFVVIICVLPALLNLSGVDFASPKAELRPEGGGKLTDETVFLAFAGAFHHALLEWSSVVFALLAFLAAILHYRTRGDIAIPILGVAVFCAGSVDAFHTLAATRIIDANVNNTDFIPFTWALSRSFNAIIICTGSLIALWLYRQKKSAALGMDKKNRELKVLLFISACFASFAYVCVHWAAVSDNLPQTMFSDTLLARPYDVLPLGLYIVAATLYWNLYRFNPSLARLGLLLAIIPQATTQVHMAFGSSALFDNHFNIAHGLKIFAYACVLYGIIIDLYQLRRFRGNTEKEILPLEAAAMPPGDTSQLSEPENLLDVGQVRQSLGLQIPVVAFILSITIVLLVSLMFYGESKRLLLTQESKKLAIEAKLVEPLIEKLYSQAHSDVLFLSNTPPIMGLAYATINKDQHDYGLWKDRLEQIFVEFINAKPYYLKLRYIGVANDGLELVNISSLSSNKPIRIPQAKLQHKADRDYFSAALKENLGQVYFSDINLTRDQEQVSLPHQPVLRVATPVFHPLNGQPFGLVIISVDFSYFINELRTNELSELRLYIANEQGDYLVHPDGDKTFGFELGQRFLMQEEFPQLTATIAGNNQEQSLQNLEVDQGLFSGHYTRIRLEKFDNRHPLRLLVLGNNLDSLQAFAQFKEHSIILGTALAFMALALAIVAARRIANPLTGIIHTLENYDKTGALGELPVKSNNEIGVLARNFHNLFARMNLSLTRQIVLANEAEQAVNKLNAVFDSAADAFITLDKQGDIQSFNRAAESIFGYQQEEMIGENIKSLMPDEYACRHDGFLSQYVKTGVSGIMGMGRKLEAMRKSGEIFPIHLAISEVKTPQGYIFTGIIRDISAEKRLEHQRELTELALKQANTRISIATDSAGIGIWEYDLVHDVLIWDKWMFKLYGIAESDFGGSYDDWRKLFHPEDIGAAEQAIKVAIEQHIPFDHEFRIVLRDGGVKYIKAAAQVNYDDGGNAVLMTGVNYDISDRKEAESVLIQARELAEDTVRHKAEFLASMSHEIRTPMNGVLGMLGLLKRSDLSEQQYHRVKLATSSAESLLTIINDILDFSKVEAGKLDLEVIDFNLLSLLGEFAEGMAFKAQEKGLEIILDVSNIKFSHVKGDPGRVRQVLTNLVSNAIKFTAKGEILICAEVFEQNEKQVNFSCSVTDTGIGIPEEKLTAIFDSFTQVDASTTREYGGTGLGLAISKQLCQLMQGDIKVSSNAGHGSCFSFDIILELSECSSVFIPKIDVKNVDLLIVDDNQTNRLVLKEQLELWGARVTEAEDGLAALALLQRQERPDFKVAFLDMQMPYMDGAELGRRIRESSELDMLKLVMMTSMASRGDASYFAGIGFDGYFPKPATLSDLFDTLALVLNDEKPPPGERPLITHHYLQGLNYDQQKLQVSEHLKQEKADSESIKDCRVLLVEDNRVNQEVAGHILAEYGIHADIANDGLEALTSLKMAQQDTPYDLILMDCQMPEMDGYQATREIRRGAGGEMHTKIPIIAMTANAMKGDKEKCLEAGMSDYLAKPIQAEFLKKKLLAWYKSDIKEQAGKLSKPVVKEPVKLNADLPCQEQVKLSLAGSTTIIWSKQDLLARINHNTGFEHKLLQLFLAEMPRLINDFTQAYQQGKSREMLAGVEKIKEMTLNICGTAMYEKTNLVLSAIVEDNLDEGIYREFIQSYQMLHQRLSEELLLCSHE</sequence>
<organism evidence="24 25">
    <name type="scientific">Thalassomonas actiniarum</name>
    <dbReference type="NCBI Taxonomy" id="485447"/>
    <lineage>
        <taxon>Bacteria</taxon>
        <taxon>Pseudomonadati</taxon>
        <taxon>Pseudomonadota</taxon>
        <taxon>Gammaproteobacteria</taxon>
        <taxon>Alteromonadales</taxon>
        <taxon>Colwelliaceae</taxon>
        <taxon>Thalassomonas</taxon>
    </lineage>
</organism>
<dbReference type="GO" id="GO:0000155">
    <property type="term" value="F:phosphorelay sensor kinase activity"/>
    <property type="evidence" value="ECO:0007669"/>
    <property type="project" value="InterPro"/>
</dbReference>
<evidence type="ECO:0000256" key="14">
    <source>
        <dbReference type="ARBA" id="ARBA00059827"/>
    </source>
</evidence>
<evidence type="ECO:0000256" key="10">
    <source>
        <dbReference type="ARBA" id="ARBA00022840"/>
    </source>
</evidence>
<feature type="transmembrane region" description="Helical" evidence="19">
    <location>
        <begin position="147"/>
        <end position="167"/>
    </location>
</feature>
<dbReference type="InterPro" id="IPR048760">
    <property type="entry name" value="VP0354-like_sensor_dom"/>
</dbReference>
<evidence type="ECO:0000256" key="15">
    <source>
        <dbReference type="ARBA" id="ARBA00064003"/>
    </source>
</evidence>
<dbReference type="PROSITE" id="PS50112">
    <property type="entry name" value="PAS"/>
    <property type="match status" value="2"/>
</dbReference>
<dbReference type="SUPFAM" id="SSF47384">
    <property type="entry name" value="Homodimeric domain of signal transducing histidine kinase"/>
    <property type="match status" value="1"/>
</dbReference>
<proteinExistence type="predicted"/>
<feature type="domain" description="PAC" evidence="23">
    <location>
        <begin position="966"/>
        <end position="1018"/>
    </location>
</feature>
<dbReference type="SMART" id="SM00086">
    <property type="entry name" value="PAC"/>
    <property type="match status" value="2"/>
</dbReference>
<feature type="transmembrane region" description="Helical" evidence="19">
    <location>
        <begin position="25"/>
        <end position="48"/>
    </location>
</feature>
<dbReference type="CDD" id="cd17546">
    <property type="entry name" value="REC_hyHK_CKI1_RcsC-like"/>
    <property type="match status" value="2"/>
</dbReference>
<evidence type="ECO:0000256" key="17">
    <source>
        <dbReference type="ARBA" id="ARBA00070616"/>
    </source>
</evidence>
<dbReference type="RefSeq" id="WP_053042748.1">
    <property type="nucleotide sequence ID" value="NZ_CP059735.1"/>
</dbReference>
<dbReference type="KEGG" id="tact:SG35_007285"/>
<dbReference type="CDD" id="cd00082">
    <property type="entry name" value="HisKA"/>
    <property type="match status" value="1"/>
</dbReference>
<evidence type="ECO:0000256" key="2">
    <source>
        <dbReference type="ARBA" id="ARBA00004651"/>
    </source>
</evidence>
<dbReference type="InterPro" id="IPR000014">
    <property type="entry name" value="PAS"/>
</dbReference>
<dbReference type="CDD" id="cd00130">
    <property type="entry name" value="PAS"/>
    <property type="match status" value="2"/>
</dbReference>
<comment type="function">
    <text evidence="14">Putative oxygen sensor; modulates the activity of FixJ, a transcriptional activator of nitrogen fixation fixK gene. FixL probably acts as a kinase that phosphorylates FixJ.</text>
</comment>
<keyword evidence="7 19" id="KW-0812">Transmembrane</keyword>
<feature type="domain" description="Response regulatory" evidence="21">
    <location>
        <begin position="1274"/>
        <end position="1393"/>
    </location>
</feature>
<keyword evidence="9" id="KW-0418">Kinase</keyword>
<dbReference type="SUPFAM" id="SSF52172">
    <property type="entry name" value="CheY-like"/>
    <property type="match status" value="2"/>
</dbReference>
<comment type="subunit">
    <text evidence="15">At low DSF concentrations, interacts with RpfF.</text>
</comment>
<feature type="transmembrane region" description="Helical" evidence="19">
    <location>
        <begin position="256"/>
        <end position="278"/>
    </location>
</feature>
<keyword evidence="25" id="KW-1185">Reference proteome</keyword>
<keyword evidence="8" id="KW-0547">Nucleotide-binding</keyword>
<dbReference type="GO" id="GO:0006355">
    <property type="term" value="P:regulation of DNA-templated transcription"/>
    <property type="evidence" value="ECO:0007669"/>
    <property type="project" value="InterPro"/>
</dbReference>
<evidence type="ECO:0000313" key="24">
    <source>
        <dbReference type="EMBL" id="WDE00435.1"/>
    </source>
</evidence>
<dbReference type="Pfam" id="PF02518">
    <property type="entry name" value="HATPase_c"/>
    <property type="match status" value="1"/>
</dbReference>
<dbReference type="InterPro" id="IPR001789">
    <property type="entry name" value="Sig_transdc_resp-reg_receiver"/>
</dbReference>
<dbReference type="Gene3D" id="3.40.50.2300">
    <property type="match status" value="2"/>
</dbReference>
<dbReference type="InterPro" id="IPR005467">
    <property type="entry name" value="His_kinase_dom"/>
</dbReference>
<dbReference type="NCBIfam" id="TIGR00229">
    <property type="entry name" value="sensory_box"/>
    <property type="match status" value="2"/>
</dbReference>
<reference evidence="24 25" key="2">
    <citation type="journal article" date="2022" name="Mar. Drugs">
        <title>Bioassay-Guided Fractionation Leads to the Detection of Cholic Acid Generated by the Rare Thalassomonas sp.</title>
        <authorList>
            <person name="Pheiffer F."/>
            <person name="Schneider Y.K."/>
            <person name="Hansen E.H."/>
            <person name="Andersen J.H."/>
            <person name="Isaksson J."/>
            <person name="Busche T."/>
            <person name="R C."/>
            <person name="Kalinowski J."/>
            <person name="Zyl L.V."/>
            <person name="Trindade M."/>
        </authorList>
    </citation>
    <scope>NUCLEOTIDE SEQUENCE [LARGE SCALE GENOMIC DNA]</scope>
    <source>
        <strain evidence="24 25">A5K-106</strain>
    </source>
</reference>
<comment type="subcellular location">
    <subcellularLocation>
        <location evidence="2">Cell membrane</location>
        <topology evidence="2">Multi-pass membrane protein</topology>
    </subcellularLocation>
</comment>
<dbReference type="Gene3D" id="6.10.340.10">
    <property type="match status" value="1"/>
</dbReference>
<feature type="transmembrane region" description="Helical" evidence="19">
    <location>
        <begin position="187"/>
        <end position="208"/>
    </location>
</feature>
<evidence type="ECO:0000256" key="4">
    <source>
        <dbReference type="ARBA" id="ARBA00022475"/>
    </source>
</evidence>
<dbReference type="InterPro" id="IPR003594">
    <property type="entry name" value="HATPase_dom"/>
</dbReference>
<feature type="domain" description="Histidine kinase" evidence="20">
    <location>
        <begin position="1036"/>
        <end position="1257"/>
    </location>
</feature>